<accession>A0A9W6IZM6</accession>
<dbReference type="EMBL" id="BSFI01000007">
    <property type="protein sequence ID" value="GLK68116.1"/>
    <property type="molecule type" value="Genomic_DNA"/>
</dbReference>
<name>A0A9W6IZM6_9HYPH</name>
<evidence type="ECO:0000313" key="2">
    <source>
        <dbReference type="Proteomes" id="UP001143372"/>
    </source>
</evidence>
<evidence type="ECO:0008006" key="3">
    <source>
        <dbReference type="Google" id="ProtNLM"/>
    </source>
</evidence>
<reference evidence="1" key="2">
    <citation type="submission" date="2023-01" db="EMBL/GenBank/DDBJ databases">
        <authorList>
            <person name="Sun Q."/>
            <person name="Evtushenko L."/>
        </authorList>
    </citation>
    <scope>NUCLEOTIDE SEQUENCE</scope>
    <source>
        <strain evidence="1">VKM B-2347</strain>
    </source>
</reference>
<protein>
    <recommendedName>
        <fullName evidence="3">AlpA family phage regulatory protein</fullName>
    </recommendedName>
</protein>
<organism evidence="1 2">
    <name type="scientific">Hansschlegelia plantiphila</name>
    <dbReference type="NCBI Taxonomy" id="374655"/>
    <lineage>
        <taxon>Bacteria</taxon>
        <taxon>Pseudomonadati</taxon>
        <taxon>Pseudomonadota</taxon>
        <taxon>Alphaproteobacteria</taxon>
        <taxon>Hyphomicrobiales</taxon>
        <taxon>Methylopilaceae</taxon>
        <taxon>Hansschlegelia</taxon>
    </lineage>
</organism>
<dbReference type="InterPro" id="IPR009061">
    <property type="entry name" value="DNA-bd_dom_put_sf"/>
</dbReference>
<gene>
    <name evidence="1" type="ORF">GCM10008179_17540</name>
</gene>
<comment type="caution">
    <text evidence="1">The sequence shown here is derived from an EMBL/GenBank/DDBJ whole genome shotgun (WGS) entry which is preliminary data.</text>
</comment>
<dbReference type="RefSeq" id="WP_271168341.1">
    <property type="nucleotide sequence ID" value="NZ_BSFI01000007.1"/>
</dbReference>
<dbReference type="SUPFAM" id="SSF46955">
    <property type="entry name" value="Putative DNA-binding domain"/>
    <property type="match status" value="1"/>
</dbReference>
<proteinExistence type="predicted"/>
<evidence type="ECO:0000313" key="1">
    <source>
        <dbReference type="EMBL" id="GLK68116.1"/>
    </source>
</evidence>
<reference evidence="1" key="1">
    <citation type="journal article" date="2014" name="Int. J. Syst. Evol. Microbiol.">
        <title>Complete genome sequence of Corynebacterium casei LMG S-19264T (=DSM 44701T), isolated from a smear-ripened cheese.</title>
        <authorList>
            <consortium name="US DOE Joint Genome Institute (JGI-PGF)"/>
            <person name="Walter F."/>
            <person name="Albersmeier A."/>
            <person name="Kalinowski J."/>
            <person name="Ruckert C."/>
        </authorList>
    </citation>
    <scope>NUCLEOTIDE SEQUENCE</scope>
    <source>
        <strain evidence="1">VKM B-2347</strain>
    </source>
</reference>
<dbReference type="Proteomes" id="UP001143372">
    <property type="component" value="Unassembled WGS sequence"/>
</dbReference>
<keyword evidence="2" id="KW-1185">Reference proteome</keyword>
<dbReference type="AlphaFoldDB" id="A0A9W6IZM6"/>
<sequence length="80" mass="8947">MSRSLREQSLPRFALRREEAAASLSVSAGTFDGWVEDGRMPKPYKPNGGVALWDVDEIRACWQAMKDGTVLNNPLDRLVL</sequence>